<dbReference type="Gene3D" id="1.10.10.60">
    <property type="entry name" value="Homeodomain-like"/>
    <property type="match status" value="1"/>
</dbReference>
<dbReference type="InterPro" id="IPR036271">
    <property type="entry name" value="Tet_transcr_reg_TetR-rel_C_sf"/>
</dbReference>
<gene>
    <name evidence="6" type="ORF">SAMN05661093_00593</name>
</gene>
<dbReference type="SUPFAM" id="SSF48498">
    <property type="entry name" value="Tetracyclin repressor-like, C-terminal domain"/>
    <property type="match status" value="1"/>
</dbReference>
<keyword evidence="3" id="KW-0804">Transcription</keyword>
<dbReference type="AlphaFoldDB" id="A0A1W2A9Z4"/>
<dbReference type="Pfam" id="PF16925">
    <property type="entry name" value="TetR_C_13"/>
    <property type="match status" value="1"/>
</dbReference>
<dbReference type="PANTHER" id="PTHR47506:SF1">
    <property type="entry name" value="HTH-TYPE TRANSCRIPTIONAL REGULATOR YJDC"/>
    <property type="match status" value="1"/>
</dbReference>
<protein>
    <submittedName>
        <fullName evidence="6">Transcriptional regulator, TetR family</fullName>
    </submittedName>
</protein>
<dbReference type="SUPFAM" id="SSF46689">
    <property type="entry name" value="Homeodomain-like"/>
    <property type="match status" value="1"/>
</dbReference>
<feature type="DNA-binding region" description="H-T-H motif" evidence="4">
    <location>
        <begin position="96"/>
        <end position="115"/>
    </location>
</feature>
<keyword evidence="7" id="KW-1185">Reference proteome</keyword>
<feature type="domain" description="HTH tetR-type" evidence="5">
    <location>
        <begin position="73"/>
        <end position="133"/>
    </location>
</feature>
<dbReference type="PRINTS" id="PR00455">
    <property type="entry name" value="HTHTETR"/>
</dbReference>
<dbReference type="Gene3D" id="1.10.357.10">
    <property type="entry name" value="Tetracycline Repressor, domain 2"/>
    <property type="match status" value="1"/>
</dbReference>
<evidence type="ECO:0000256" key="1">
    <source>
        <dbReference type="ARBA" id="ARBA00023015"/>
    </source>
</evidence>
<dbReference type="PANTHER" id="PTHR47506">
    <property type="entry name" value="TRANSCRIPTIONAL REGULATORY PROTEIN"/>
    <property type="match status" value="1"/>
</dbReference>
<dbReference type="Pfam" id="PF00440">
    <property type="entry name" value="TetR_N"/>
    <property type="match status" value="1"/>
</dbReference>
<dbReference type="InterPro" id="IPR011075">
    <property type="entry name" value="TetR_C"/>
</dbReference>
<keyword evidence="2 4" id="KW-0238">DNA-binding</keyword>
<evidence type="ECO:0000313" key="6">
    <source>
        <dbReference type="EMBL" id="SMC57559.1"/>
    </source>
</evidence>
<dbReference type="Proteomes" id="UP000192674">
    <property type="component" value="Unassembled WGS sequence"/>
</dbReference>
<organism evidence="6 7">
    <name type="scientific">Kibdelosporangium aridum</name>
    <dbReference type="NCBI Taxonomy" id="2030"/>
    <lineage>
        <taxon>Bacteria</taxon>
        <taxon>Bacillati</taxon>
        <taxon>Actinomycetota</taxon>
        <taxon>Actinomycetes</taxon>
        <taxon>Pseudonocardiales</taxon>
        <taxon>Pseudonocardiaceae</taxon>
        <taxon>Kibdelosporangium</taxon>
    </lineage>
</organism>
<dbReference type="PROSITE" id="PS50977">
    <property type="entry name" value="HTH_TETR_2"/>
    <property type="match status" value="1"/>
</dbReference>
<evidence type="ECO:0000256" key="3">
    <source>
        <dbReference type="ARBA" id="ARBA00023163"/>
    </source>
</evidence>
<evidence type="ECO:0000259" key="5">
    <source>
        <dbReference type="PROSITE" id="PS50977"/>
    </source>
</evidence>
<dbReference type="EMBL" id="FWXV01000001">
    <property type="protein sequence ID" value="SMC57559.1"/>
    <property type="molecule type" value="Genomic_DNA"/>
</dbReference>
<reference evidence="6 7" key="1">
    <citation type="submission" date="2017-04" db="EMBL/GenBank/DDBJ databases">
        <authorList>
            <person name="Afonso C.L."/>
            <person name="Miller P.J."/>
            <person name="Scott M.A."/>
            <person name="Spackman E."/>
            <person name="Goraichik I."/>
            <person name="Dimitrov K.M."/>
            <person name="Suarez D.L."/>
            <person name="Swayne D.E."/>
        </authorList>
    </citation>
    <scope>NUCLEOTIDE SEQUENCE [LARGE SCALE GENOMIC DNA]</scope>
    <source>
        <strain evidence="6 7">DSM 43828</strain>
    </source>
</reference>
<evidence type="ECO:0000256" key="4">
    <source>
        <dbReference type="PROSITE-ProRule" id="PRU00335"/>
    </source>
</evidence>
<proteinExistence type="predicted"/>
<dbReference type="InterPro" id="IPR009057">
    <property type="entry name" value="Homeodomain-like_sf"/>
</dbReference>
<dbReference type="InterPro" id="IPR001647">
    <property type="entry name" value="HTH_TetR"/>
</dbReference>
<accession>A0A1W2A9Z4</accession>
<name>A0A1W2A9Z4_KIBAR</name>
<evidence type="ECO:0000313" key="7">
    <source>
        <dbReference type="Proteomes" id="UP000192674"/>
    </source>
</evidence>
<sequence length="259" mass="28032">MYIEMTMGGQHFRPCLKQPHSGRFAEIGAGSSQLCAASASADDGEFWPSASGHTFLIDRSNSANVVSMARTKEFDPDAALRAALDLFWRKGYEATSIQDLVDHLGIGRASLYATFGTKHDLYLRALDLYTEQVNGDAGSTLFPQGNALAAVKQLIRDFAEDSLTDPDRKGCFVTNTAVELLPHDEKAARGVDVGIGGLESAIAGALVRAQDQGELSADKDPYSLARFLTTFAQGLRVVAKRPERRRITDAVEHALSLLD</sequence>
<evidence type="ECO:0000256" key="2">
    <source>
        <dbReference type="ARBA" id="ARBA00023125"/>
    </source>
</evidence>
<dbReference type="GO" id="GO:0003677">
    <property type="term" value="F:DNA binding"/>
    <property type="evidence" value="ECO:0007669"/>
    <property type="project" value="UniProtKB-UniRule"/>
</dbReference>
<keyword evidence="1" id="KW-0805">Transcription regulation</keyword>